<protein>
    <submittedName>
        <fullName evidence="2">Uncharacterized protein</fullName>
    </submittedName>
</protein>
<feature type="chain" id="PRO_5001986184" evidence="1">
    <location>
        <begin position="21"/>
        <end position="155"/>
    </location>
</feature>
<name>A0A0A2EBP5_9PORP</name>
<dbReference type="Proteomes" id="UP000030103">
    <property type="component" value="Unassembled WGS sequence"/>
</dbReference>
<dbReference type="OrthoDB" id="1014646at2"/>
<reference evidence="2 3" key="1">
    <citation type="submission" date="2014-09" db="EMBL/GenBank/DDBJ databases">
        <title>Draft Genome Sequence of Porphyromonas macacae COT-192_OH2859.</title>
        <authorList>
            <person name="Wallis C."/>
            <person name="Deusch O."/>
            <person name="O'Flynn C."/>
            <person name="Davis I."/>
            <person name="Horsfall A."/>
            <person name="Kirkwood N."/>
            <person name="Harris S."/>
            <person name="Eisen J.A."/>
            <person name="Coil D.A."/>
            <person name="Darling A.E."/>
            <person name="Jospin G."/>
            <person name="Alexiev A."/>
        </authorList>
    </citation>
    <scope>NUCLEOTIDE SEQUENCE [LARGE SCALE GENOMIC DNA]</scope>
    <source>
        <strain evidence="3">COT-192 OH2859</strain>
    </source>
</reference>
<organism evidence="2 3">
    <name type="scientific">Porphyromonas macacae</name>
    <dbReference type="NCBI Taxonomy" id="28115"/>
    <lineage>
        <taxon>Bacteria</taxon>
        <taxon>Pseudomonadati</taxon>
        <taxon>Bacteroidota</taxon>
        <taxon>Bacteroidia</taxon>
        <taxon>Bacteroidales</taxon>
        <taxon>Porphyromonadaceae</taxon>
        <taxon>Porphyromonas</taxon>
    </lineage>
</organism>
<accession>A0A0A2EBP5</accession>
<keyword evidence="3" id="KW-1185">Reference proteome</keyword>
<dbReference type="AlphaFoldDB" id="A0A0A2EBP5"/>
<dbReference type="STRING" id="28115.HQ47_00625"/>
<dbReference type="EMBL" id="JRFA01000002">
    <property type="protein sequence ID" value="KGN76328.1"/>
    <property type="molecule type" value="Genomic_DNA"/>
</dbReference>
<keyword evidence="1" id="KW-0732">Signal</keyword>
<dbReference type="RefSeq" id="WP_036872565.1">
    <property type="nucleotide sequence ID" value="NZ_JBGYTE010000011.1"/>
</dbReference>
<feature type="signal peptide" evidence="1">
    <location>
        <begin position="1"/>
        <end position="20"/>
    </location>
</feature>
<sequence length="155" mass="18597">MKKSLYIALTFFFVLSSSLANDLHFEVFHSQKTRKEMMQLKRDFFVKELNLTEKEANDLMPVMQELDEKRFELWRSTAEMHKRIRNNDPSITEAEMGRYMEKVADNKIKEAELEKEFIKKCKEILPMEKAVRLPHVNRKFAGEYMKKRRAENSDK</sequence>
<gene>
    <name evidence="2" type="ORF">HQ47_00625</name>
</gene>
<comment type="caution">
    <text evidence="2">The sequence shown here is derived from an EMBL/GenBank/DDBJ whole genome shotgun (WGS) entry which is preliminary data.</text>
</comment>
<evidence type="ECO:0000313" key="2">
    <source>
        <dbReference type="EMBL" id="KGN76328.1"/>
    </source>
</evidence>
<proteinExistence type="predicted"/>
<evidence type="ECO:0000256" key="1">
    <source>
        <dbReference type="SAM" id="SignalP"/>
    </source>
</evidence>
<evidence type="ECO:0000313" key="3">
    <source>
        <dbReference type="Proteomes" id="UP000030103"/>
    </source>
</evidence>